<dbReference type="Proteomes" id="UP000465035">
    <property type="component" value="Chromosome"/>
</dbReference>
<feature type="compositionally biased region" description="Acidic residues" evidence="1">
    <location>
        <begin position="50"/>
        <end position="59"/>
    </location>
</feature>
<dbReference type="RefSeq" id="WP_159298762.1">
    <property type="nucleotide sequence ID" value="NZ_CP047121.1"/>
</dbReference>
<feature type="region of interest" description="Disordered" evidence="1">
    <location>
        <begin position="39"/>
        <end position="59"/>
    </location>
</feature>
<name>A0A6P1E793_LENHI</name>
<sequence>MADYDRMTYQELLRAYIDRFHENYPLFRSSGDTETNIREALKTGKPYELNDNDDNDRLY</sequence>
<evidence type="ECO:0000313" key="3">
    <source>
        <dbReference type="Proteomes" id="UP000465035"/>
    </source>
</evidence>
<evidence type="ECO:0000256" key="1">
    <source>
        <dbReference type="SAM" id="MobiDB-lite"/>
    </source>
</evidence>
<dbReference type="AlphaFoldDB" id="A0A6P1E793"/>
<accession>A0A6P1E793</accession>
<organism evidence="2 3">
    <name type="scientific">Lentilactobacillus hilgardii</name>
    <name type="common">Lactobacillus hilgardii</name>
    <dbReference type="NCBI Taxonomy" id="1588"/>
    <lineage>
        <taxon>Bacteria</taxon>
        <taxon>Bacillati</taxon>
        <taxon>Bacillota</taxon>
        <taxon>Bacilli</taxon>
        <taxon>Lactobacillales</taxon>
        <taxon>Lactobacillaceae</taxon>
        <taxon>Lentilactobacillus</taxon>
    </lineage>
</organism>
<gene>
    <name evidence="2" type="ORF">GQR93_09765</name>
</gene>
<protein>
    <submittedName>
        <fullName evidence="2">Uncharacterized protein</fullName>
    </submittedName>
</protein>
<dbReference type="SMR" id="A0A6P1E793"/>
<dbReference type="EMBL" id="CP047121">
    <property type="protein sequence ID" value="QHB52459.1"/>
    <property type="molecule type" value="Genomic_DNA"/>
</dbReference>
<reference evidence="2 3" key="1">
    <citation type="submission" date="2019-12" db="EMBL/GenBank/DDBJ databases">
        <title>Lactobacillus hilgardii FLUB.</title>
        <authorList>
            <person name="Gustaw K."/>
        </authorList>
    </citation>
    <scope>NUCLEOTIDE SEQUENCE [LARGE SCALE GENOMIC DNA]</scope>
    <source>
        <strain evidence="2 3">FLUB</strain>
    </source>
</reference>
<dbReference type="GeneID" id="69058652"/>
<evidence type="ECO:0000313" key="2">
    <source>
        <dbReference type="EMBL" id="QHB52459.1"/>
    </source>
</evidence>
<proteinExistence type="predicted"/>